<sequence length="259" mass="29926">MAAREPAWFRPEQFCREVLRFIFRMFDVMPPETAESLNRHPEEFREAVEIVGKSVFTLQMIMRDRVRPLFIESINLVAGVRHGRIYHEISKFTAQGYLHGDIFNTTLSCFAIVAELLLFMDDFGFPVPPFWYHVPWCAIYEHRLKRELASMGGWEILLEKAALRNAELYKETLISIRYNIPNPYAEVRAEVIGRDNWPINPFEFVLERFGVAPQSTTLAMGILRELYAFERDMIPVPGAGADAMRLMLGLQHPAEADGN</sequence>
<comment type="caution">
    <text evidence="1">The sequence shown here is derived from an EMBL/GenBank/DDBJ whole genome shotgun (WGS) entry which is preliminary data.</text>
</comment>
<dbReference type="AlphaFoldDB" id="A0A4Y2KLF2"/>
<evidence type="ECO:0000313" key="1">
    <source>
        <dbReference type="EMBL" id="GBN03404.1"/>
    </source>
</evidence>
<gene>
    <name evidence="1" type="ORF">AVEN_56002_1</name>
</gene>
<dbReference type="EMBL" id="BGPR01004793">
    <property type="protein sequence ID" value="GBN03404.1"/>
    <property type="molecule type" value="Genomic_DNA"/>
</dbReference>
<name>A0A4Y2KLF2_ARAVE</name>
<proteinExistence type="predicted"/>
<organism evidence="1 2">
    <name type="scientific">Araneus ventricosus</name>
    <name type="common">Orbweaver spider</name>
    <name type="synonym">Epeira ventricosa</name>
    <dbReference type="NCBI Taxonomy" id="182803"/>
    <lineage>
        <taxon>Eukaryota</taxon>
        <taxon>Metazoa</taxon>
        <taxon>Ecdysozoa</taxon>
        <taxon>Arthropoda</taxon>
        <taxon>Chelicerata</taxon>
        <taxon>Arachnida</taxon>
        <taxon>Araneae</taxon>
        <taxon>Araneomorphae</taxon>
        <taxon>Entelegynae</taxon>
        <taxon>Araneoidea</taxon>
        <taxon>Araneidae</taxon>
        <taxon>Araneus</taxon>
    </lineage>
</organism>
<protein>
    <submittedName>
        <fullName evidence="1">Uncharacterized protein</fullName>
    </submittedName>
</protein>
<reference evidence="1 2" key="1">
    <citation type="journal article" date="2019" name="Sci. Rep.">
        <title>Orb-weaving spider Araneus ventricosus genome elucidates the spidroin gene catalogue.</title>
        <authorList>
            <person name="Kono N."/>
            <person name="Nakamura H."/>
            <person name="Ohtoshi R."/>
            <person name="Moran D.A.P."/>
            <person name="Shinohara A."/>
            <person name="Yoshida Y."/>
            <person name="Fujiwara M."/>
            <person name="Mori M."/>
            <person name="Tomita M."/>
            <person name="Arakawa K."/>
        </authorList>
    </citation>
    <scope>NUCLEOTIDE SEQUENCE [LARGE SCALE GENOMIC DNA]</scope>
</reference>
<dbReference type="Proteomes" id="UP000499080">
    <property type="component" value="Unassembled WGS sequence"/>
</dbReference>
<accession>A0A4Y2KLF2</accession>
<evidence type="ECO:0000313" key="2">
    <source>
        <dbReference type="Proteomes" id="UP000499080"/>
    </source>
</evidence>
<dbReference type="OrthoDB" id="6456102at2759"/>
<keyword evidence="2" id="KW-1185">Reference proteome</keyword>